<accession>A0A9P1GPW9</accession>
<protein>
    <submittedName>
        <fullName evidence="1">Uncharacterized protein</fullName>
    </submittedName>
</protein>
<evidence type="ECO:0000313" key="2">
    <source>
        <dbReference type="EMBL" id="CAL1172324.1"/>
    </source>
</evidence>
<feature type="non-terminal residue" evidence="1">
    <location>
        <position position="364"/>
    </location>
</feature>
<reference evidence="2" key="2">
    <citation type="submission" date="2024-04" db="EMBL/GenBank/DDBJ databases">
        <authorList>
            <person name="Chen Y."/>
            <person name="Shah S."/>
            <person name="Dougan E. K."/>
            <person name="Thang M."/>
            <person name="Chan C."/>
        </authorList>
    </citation>
    <scope>NUCLEOTIDE SEQUENCE [LARGE SCALE GENOMIC DNA]</scope>
</reference>
<evidence type="ECO:0000313" key="3">
    <source>
        <dbReference type="Proteomes" id="UP001152797"/>
    </source>
</evidence>
<gene>
    <name evidence="1" type="ORF">C1SCF055_LOCUS43478</name>
</gene>
<dbReference type="EMBL" id="CAMXCT030006722">
    <property type="protein sequence ID" value="CAL4806261.1"/>
    <property type="molecule type" value="Genomic_DNA"/>
</dbReference>
<reference evidence="1" key="1">
    <citation type="submission" date="2022-10" db="EMBL/GenBank/DDBJ databases">
        <authorList>
            <person name="Chen Y."/>
            <person name="Dougan E. K."/>
            <person name="Chan C."/>
            <person name="Rhodes N."/>
            <person name="Thang M."/>
        </authorList>
    </citation>
    <scope>NUCLEOTIDE SEQUENCE</scope>
</reference>
<dbReference type="EMBL" id="CAMXCT010006722">
    <property type="protein sequence ID" value="CAI4018949.1"/>
    <property type="molecule type" value="Genomic_DNA"/>
</dbReference>
<evidence type="ECO:0000313" key="1">
    <source>
        <dbReference type="EMBL" id="CAI4018949.1"/>
    </source>
</evidence>
<sequence>MEKLISAQKPLIFKVGVTHCEVWRWHNRIYGYKHSVERWSNMLVLWISNEPAGPCMLEAALIHQFKGMPGCKNIKLGGDSSPSWTSGRDRFLTYASCAAAIRTAQDVVKDIGESAAKRSGGLIQLARCNASSNSERDAQRLLVDKLELALDVPISFLPTGDKNLVVPLLKLRDWAKWIVDHNLWHMLSGLQQPDAKRSASQWSSSWQKFRAYSPHHTVFAKADRGEIDLSRTAGILVHGDEGRSRRRSAIMILSWHSILGRGAGPSHRSEKGKLLRKQYAKLLPNFSGHSYTTRYLFATLTKASYTGDNAHIFDAVLDSLCADLQFMATTGVCDEWNRRYWMVLINVCGDWPFLAKSGHLARSF</sequence>
<proteinExistence type="predicted"/>
<comment type="caution">
    <text evidence="1">The sequence shown here is derived from an EMBL/GenBank/DDBJ whole genome shotgun (WGS) entry which is preliminary data.</text>
</comment>
<name>A0A9P1GPW9_9DINO</name>
<dbReference type="Proteomes" id="UP001152797">
    <property type="component" value="Unassembled WGS sequence"/>
</dbReference>
<organism evidence="1">
    <name type="scientific">Cladocopium goreaui</name>
    <dbReference type="NCBI Taxonomy" id="2562237"/>
    <lineage>
        <taxon>Eukaryota</taxon>
        <taxon>Sar</taxon>
        <taxon>Alveolata</taxon>
        <taxon>Dinophyceae</taxon>
        <taxon>Suessiales</taxon>
        <taxon>Symbiodiniaceae</taxon>
        <taxon>Cladocopium</taxon>
    </lineage>
</organism>
<dbReference type="AlphaFoldDB" id="A0A9P1GPW9"/>
<dbReference type="EMBL" id="CAMXCT020006722">
    <property type="protein sequence ID" value="CAL1172324.1"/>
    <property type="molecule type" value="Genomic_DNA"/>
</dbReference>
<keyword evidence="3" id="KW-1185">Reference proteome</keyword>